<name>A0A6J8EUE3_MYTCO</name>
<evidence type="ECO:0000313" key="2">
    <source>
        <dbReference type="Proteomes" id="UP000507470"/>
    </source>
</evidence>
<evidence type="ECO:0000313" key="1">
    <source>
        <dbReference type="EMBL" id="CAC5423376.1"/>
    </source>
</evidence>
<proteinExistence type="predicted"/>
<gene>
    <name evidence="1" type="ORF">MCOR_55383</name>
</gene>
<dbReference type="AlphaFoldDB" id="A0A6J8EUE3"/>
<organism evidence="1 2">
    <name type="scientific">Mytilus coruscus</name>
    <name type="common">Sea mussel</name>
    <dbReference type="NCBI Taxonomy" id="42192"/>
    <lineage>
        <taxon>Eukaryota</taxon>
        <taxon>Metazoa</taxon>
        <taxon>Spiralia</taxon>
        <taxon>Lophotrochozoa</taxon>
        <taxon>Mollusca</taxon>
        <taxon>Bivalvia</taxon>
        <taxon>Autobranchia</taxon>
        <taxon>Pteriomorphia</taxon>
        <taxon>Mytilida</taxon>
        <taxon>Mytiloidea</taxon>
        <taxon>Mytilidae</taxon>
        <taxon>Mytilinae</taxon>
        <taxon>Mytilus</taxon>
    </lineage>
</organism>
<reference evidence="1 2" key="1">
    <citation type="submission" date="2020-06" db="EMBL/GenBank/DDBJ databases">
        <authorList>
            <person name="Li R."/>
            <person name="Bekaert M."/>
        </authorList>
    </citation>
    <scope>NUCLEOTIDE SEQUENCE [LARGE SCALE GENOMIC DNA]</scope>
    <source>
        <strain evidence="2">wild</strain>
    </source>
</reference>
<accession>A0A6J8EUE3</accession>
<protein>
    <recommendedName>
        <fullName evidence="3">Reverse transcriptase/retrotransposon-derived protein RNase H-like domain-containing protein</fullName>
    </recommendedName>
</protein>
<dbReference type="OrthoDB" id="6156325at2759"/>
<dbReference type="InterPro" id="IPR008042">
    <property type="entry name" value="Retrotrans_Pao"/>
</dbReference>
<dbReference type="EMBL" id="CACVKT020009786">
    <property type="protein sequence ID" value="CAC5423376.1"/>
    <property type="molecule type" value="Genomic_DNA"/>
</dbReference>
<sequence length="180" mass="20976">MELIKTKQKTLSNLNVKIMEIIEEEDIDEEIEEVDRYELDIQLRYTQLMSTQFIIRELLRQSSAIYDPLGPITFRAKILIQEVWKKGYAWDGTLPKEIKNAWTDVKNDILQITSKLKLQRYYFANNDEETSESTLRILVDASQKAYGASVYFNKGTVSTKVIAKNRVAPLKVITLPKWLQ</sequence>
<dbReference type="Proteomes" id="UP000507470">
    <property type="component" value="Unassembled WGS sequence"/>
</dbReference>
<dbReference type="Pfam" id="PF05380">
    <property type="entry name" value="Peptidase_A17"/>
    <property type="match status" value="1"/>
</dbReference>
<evidence type="ECO:0008006" key="3">
    <source>
        <dbReference type="Google" id="ProtNLM"/>
    </source>
</evidence>
<dbReference type="PANTHER" id="PTHR47331">
    <property type="entry name" value="PHD-TYPE DOMAIN-CONTAINING PROTEIN"/>
    <property type="match status" value="1"/>
</dbReference>
<keyword evidence="2" id="KW-1185">Reference proteome</keyword>
<dbReference type="PANTHER" id="PTHR47331:SF5">
    <property type="entry name" value="RIBONUCLEASE H"/>
    <property type="match status" value="1"/>
</dbReference>